<evidence type="ECO:0000256" key="8">
    <source>
        <dbReference type="ARBA" id="ARBA00022840"/>
    </source>
</evidence>
<comment type="catalytic activity">
    <reaction evidence="1 11">
        <text>5-(2-hydroxyethyl)-4-methylthiazole + ATP = 4-methyl-5-(2-phosphooxyethyl)-thiazole + ADP + H(+)</text>
        <dbReference type="Rhea" id="RHEA:24212"/>
        <dbReference type="ChEBI" id="CHEBI:15378"/>
        <dbReference type="ChEBI" id="CHEBI:17957"/>
        <dbReference type="ChEBI" id="CHEBI:30616"/>
        <dbReference type="ChEBI" id="CHEBI:58296"/>
        <dbReference type="ChEBI" id="CHEBI:456216"/>
        <dbReference type="EC" id="2.7.1.50"/>
    </reaction>
</comment>
<name>A0A936ZGR3_9HYPH</name>
<evidence type="ECO:0000256" key="5">
    <source>
        <dbReference type="ARBA" id="ARBA00022723"/>
    </source>
</evidence>
<dbReference type="EC" id="2.7.1.50" evidence="11"/>
<gene>
    <name evidence="11" type="primary">thiM</name>
    <name evidence="12" type="ORF">JKG68_23365</name>
</gene>
<dbReference type="GO" id="GO:0009229">
    <property type="term" value="P:thiamine diphosphate biosynthetic process"/>
    <property type="evidence" value="ECO:0007669"/>
    <property type="project" value="UniProtKB-UniRule"/>
</dbReference>
<dbReference type="SUPFAM" id="SSF53613">
    <property type="entry name" value="Ribokinase-like"/>
    <property type="match status" value="1"/>
</dbReference>
<keyword evidence="5 11" id="KW-0479">Metal-binding</keyword>
<feature type="binding site" evidence="11">
    <location>
        <position position="132"/>
    </location>
    <ligand>
        <name>ATP</name>
        <dbReference type="ChEBI" id="CHEBI:30616"/>
    </ligand>
</feature>
<accession>A0A936ZGR3</accession>
<dbReference type="AlphaFoldDB" id="A0A936ZGR3"/>
<keyword evidence="9 11" id="KW-0460">Magnesium</keyword>
<comment type="caution">
    <text evidence="11">Lacks conserved residue(s) required for the propagation of feature annotation.</text>
</comment>
<dbReference type="RefSeq" id="WP_202063748.1">
    <property type="nucleotide sequence ID" value="NZ_JAEQMY010000054.1"/>
</dbReference>
<protein>
    <recommendedName>
        <fullName evidence="11">Hydroxyethylthiazole kinase</fullName>
        <ecNumber evidence="11">2.7.1.50</ecNumber>
    </recommendedName>
    <alternativeName>
        <fullName evidence="11">4-methyl-5-beta-hydroxyethylthiazole kinase</fullName>
        <shortName evidence="11">TH kinase</shortName>
        <shortName evidence="11">Thz kinase</shortName>
    </alternativeName>
</protein>
<feature type="binding site" evidence="11">
    <location>
        <position position="192"/>
    </location>
    <ligand>
        <name>substrate</name>
    </ligand>
</feature>
<dbReference type="Proteomes" id="UP000605848">
    <property type="component" value="Unassembled WGS sequence"/>
</dbReference>
<keyword evidence="6 11" id="KW-0547">Nucleotide-binding</keyword>
<dbReference type="Pfam" id="PF02110">
    <property type="entry name" value="HK"/>
    <property type="match status" value="1"/>
</dbReference>
<dbReference type="Gene3D" id="3.40.1190.20">
    <property type="match status" value="1"/>
</dbReference>
<comment type="caution">
    <text evidence="12">The sequence shown here is derived from an EMBL/GenBank/DDBJ whole genome shotgun (WGS) entry which is preliminary data.</text>
</comment>
<comment type="pathway">
    <text evidence="3 11">Cofactor biosynthesis; thiamine diphosphate biosynthesis; 4-methyl-5-(2-phosphoethyl)-thiazole from 5-(2-hydroxyethyl)-4-methylthiazole: step 1/1.</text>
</comment>
<comment type="function">
    <text evidence="11">Catalyzes the phosphorylation of the hydroxyl group of 4-methyl-5-beta-hydroxyethylthiazole (THZ).</text>
</comment>
<reference evidence="12" key="1">
    <citation type="submission" date="2021-01" db="EMBL/GenBank/DDBJ databases">
        <title>Microvirga sp.</title>
        <authorList>
            <person name="Kim M.K."/>
        </authorList>
    </citation>
    <scope>NUCLEOTIDE SEQUENCE</scope>
    <source>
        <strain evidence="12">5420S-16</strain>
    </source>
</reference>
<dbReference type="CDD" id="cd01170">
    <property type="entry name" value="THZ_kinase"/>
    <property type="match status" value="1"/>
</dbReference>
<evidence type="ECO:0000313" key="13">
    <source>
        <dbReference type="Proteomes" id="UP000605848"/>
    </source>
</evidence>
<evidence type="ECO:0000256" key="11">
    <source>
        <dbReference type="HAMAP-Rule" id="MF_00228"/>
    </source>
</evidence>
<dbReference type="InterPro" id="IPR029056">
    <property type="entry name" value="Ribokinase-like"/>
</dbReference>
<keyword evidence="8 11" id="KW-0067">ATP-binding</keyword>
<proteinExistence type="inferred from homology"/>
<evidence type="ECO:0000256" key="7">
    <source>
        <dbReference type="ARBA" id="ARBA00022777"/>
    </source>
</evidence>
<evidence type="ECO:0000256" key="6">
    <source>
        <dbReference type="ARBA" id="ARBA00022741"/>
    </source>
</evidence>
<dbReference type="GO" id="GO:0004417">
    <property type="term" value="F:hydroxyethylthiazole kinase activity"/>
    <property type="evidence" value="ECO:0007669"/>
    <property type="project" value="UniProtKB-UniRule"/>
</dbReference>
<evidence type="ECO:0000256" key="3">
    <source>
        <dbReference type="ARBA" id="ARBA00004868"/>
    </source>
</evidence>
<dbReference type="GO" id="GO:0005524">
    <property type="term" value="F:ATP binding"/>
    <property type="evidence" value="ECO:0007669"/>
    <property type="project" value="UniProtKB-UniRule"/>
</dbReference>
<comment type="cofactor">
    <cofactor evidence="2 11">
        <name>Mg(2+)</name>
        <dbReference type="ChEBI" id="CHEBI:18420"/>
    </cofactor>
</comment>
<comment type="similarity">
    <text evidence="11">Belongs to the Thz kinase family.</text>
</comment>
<dbReference type="GO" id="GO:0000287">
    <property type="term" value="F:magnesium ion binding"/>
    <property type="evidence" value="ECO:0007669"/>
    <property type="project" value="UniProtKB-UniRule"/>
</dbReference>
<dbReference type="EMBL" id="JAEQMY010000054">
    <property type="protein sequence ID" value="MBL0406887.1"/>
    <property type="molecule type" value="Genomic_DNA"/>
</dbReference>
<organism evidence="12 13">
    <name type="scientific">Microvirga aerilata</name>
    <dbReference type="NCBI Taxonomy" id="670292"/>
    <lineage>
        <taxon>Bacteria</taxon>
        <taxon>Pseudomonadati</taxon>
        <taxon>Pseudomonadota</taxon>
        <taxon>Alphaproteobacteria</taxon>
        <taxon>Hyphomicrobiales</taxon>
        <taxon>Methylobacteriaceae</taxon>
        <taxon>Microvirga</taxon>
    </lineage>
</organism>
<evidence type="ECO:0000256" key="2">
    <source>
        <dbReference type="ARBA" id="ARBA00001946"/>
    </source>
</evidence>
<dbReference type="HAMAP" id="MF_00228">
    <property type="entry name" value="Thz_kinase"/>
    <property type="match status" value="1"/>
</dbReference>
<evidence type="ECO:0000256" key="10">
    <source>
        <dbReference type="ARBA" id="ARBA00022977"/>
    </source>
</evidence>
<keyword evidence="7 11" id="KW-0418">Kinase</keyword>
<evidence type="ECO:0000256" key="1">
    <source>
        <dbReference type="ARBA" id="ARBA00001771"/>
    </source>
</evidence>
<sequence length="262" mass="26670">MTSAPTSILDASSVPALAGSLLERLRAERIRVHAITNAAAQTFTANLLLAAGGIPSLTVAPDEVPAFTSRSDALLVNLGTLDSDRRTAVPEAIATARTHAKPWVLDPVFVEASPTRLKLARSCLAGEPHVLRCNAAEFAALAEEDATPGSIQAFAKSHGTVVALTGAVDLIADANNVLCVENGHPLMTCVTAMGCAGTALVAAFAALHGSAIEAAAAALLVTGVAGEIAAHQANGPGTFQPAFLDALFHLDPETLVTCGRVS</sequence>
<dbReference type="GO" id="GO:0009228">
    <property type="term" value="P:thiamine biosynthetic process"/>
    <property type="evidence" value="ECO:0007669"/>
    <property type="project" value="UniProtKB-KW"/>
</dbReference>
<evidence type="ECO:0000256" key="4">
    <source>
        <dbReference type="ARBA" id="ARBA00022679"/>
    </source>
</evidence>
<evidence type="ECO:0000256" key="9">
    <source>
        <dbReference type="ARBA" id="ARBA00022842"/>
    </source>
</evidence>
<keyword evidence="10 11" id="KW-0784">Thiamine biosynthesis</keyword>
<dbReference type="PRINTS" id="PR01099">
    <property type="entry name" value="HYETHTZKNASE"/>
</dbReference>
<dbReference type="PIRSF" id="PIRSF000513">
    <property type="entry name" value="Thz_kinase"/>
    <property type="match status" value="1"/>
</dbReference>
<evidence type="ECO:0000313" key="12">
    <source>
        <dbReference type="EMBL" id="MBL0406887.1"/>
    </source>
</evidence>
<dbReference type="InterPro" id="IPR000417">
    <property type="entry name" value="Hyethyz_kinase"/>
</dbReference>
<feature type="binding site" evidence="11">
    <location>
        <position position="165"/>
    </location>
    <ligand>
        <name>ATP</name>
        <dbReference type="ChEBI" id="CHEBI:30616"/>
    </ligand>
</feature>
<keyword evidence="4 11" id="KW-0808">Transferase</keyword>
<keyword evidence="13" id="KW-1185">Reference proteome</keyword>